<keyword evidence="2 3" id="KW-0378">Hydrolase</keyword>
<keyword evidence="1 3" id="KW-0145">Chemotaxis</keyword>
<dbReference type="EC" id="3.5.1.44" evidence="3"/>
<dbReference type="RefSeq" id="WP_092751986.1">
    <property type="nucleotide sequence ID" value="NZ_FOCG01000001.1"/>
</dbReference>
<dbReference type="InterPro" id="IPR038592">
    <property type="entry name" value="CheD-like_sf"/>
</dbReference>
<dbReference type="GO" id="GO:0050568">
    <property type="term" value="F:protein-glutamine glutaminase activity"/>
    <property type="evidence" value="ECO:0007669"/>
    <property type="project" value="UniProtKB-UniRule"/>
</dbReference>
<gene>
    <name evidence="3" type="primary">cheD</name>
    <name evidence="4" type="ORF">SAMN05216180_0864</name>
</gene>
<dbReference type="PANTHER" id="PTHR35147:SF1">
    <property type="entry name" value="CHEMORECEPTOR GLUTAMINE DEAMIDASE CHED-RELATED"/>
    <property type="match status" value="1"/>
</dbReference>
<dbReference type="GO" id="GO:0006935">
    <property type="term" value="P:chemotaxis"/>
    <property type="evidence" value="ECO:0007669"/>
    <property type="project" value="UniProtKB-UniRule"/>
</dbReference>
<dbReference type="Pfam" id="PF03975">
    <property type="entry name" value="CheD"/>
    <property type="match status" value="1"/>
</dbReference>
<dbReference type="Proteomes" id="UP000199158">
    <property type="component" value="Unassembled WGS sequence"/>
</dbReference>
<evidence type="ECO:0000313" key="5">
    <source>
        <dbReference type="Proteomes" id="UP000199158"/>
    </source>
</evidence>
<protein>
    <recommendedName>
        <fullName evidence="3">Probable chemoreceptor glutamine deamidase CheD</fullName>
        <ecNumber evidence="3">3.5.1.44</ecNumber>
    </recommendedName>
</protein>
<accession>A0A1H7ZUC8</accession>
<dbReference type="PANTHER" id="PTHR35147">
    <property type="entry name" value="CHEMORECEPTOR GLUTAMINE DEAMIDASE CHED-RELATED"/>
    <property type="match status" value="1"/>
</dbReference>
<dbReference type="AlphaFoldDB" id="A0A1H7ZUC8"/>
<name>A0A1H7ZUC8_9FIRM</name>
<dbReference type="STRING" id="474960.SAMN05216180_0864"/>
<dbReference type="CDD" id="cd16352">
    <property type="entry name" value="CheD"/>
    <property type="match status" value="1"/>
</dbReference>
<keyword evidence="5" id="KW-1185">Reference proteome</keyword>
<organism evidence="4 5">
    <name type="scientific">Hydrogenoanaerobacterium saccharovorans</name>
    <dbReference type="NCBI Taxonomy" id="474960"/>
    <lineage>
        <taxon>Bacteria</taxon>
        <taxon>Bacillati</taxon>
        <taxon>Bacillota</taxon>
        <taxon>Clostridia</taxon>
        <taxon>Eubacteriales</taxon>
        <taxon>Oscillospiraceae</taxon>
        <taxon>Hydrogenoanaerobacterium</taxon>
    </lineage>
</organism>
<evidence type="ECO:0000313" key="4">
    <source>
        <dbReference type="EMBL" id="SEM61394.1"/>
    </source>
</evidence>
<evidence type="ECO:0000256" key="3">
    <source>
        <dbReference type="HAMAP-Rule" id="MF_01440"/>
    </source>
</evidence>
<evidence type="ECO:0000256" key="1">
    <source>
        <dbReference type="ARBA" id="ARBA00022500"/>
    </source>
</evidence>
<evidence type="ECO:0000256" key="2">
    <source>
        <dbReference type="ARBA" id="ARBA00022801"/>
    </source>
</evidence>
<proteinExistence type="inferred from homology"/>
<dbReference type="HAMAP" id="MF_01440">
    <property type="entry name" value="CheD"/>
    <property type="match status" value="1"/>
</dbReference>
<reference evidence="4 5" key="1">
    <citation type="submission" date="2016-10" db="EMBL/GenBank/DDBJ databases">
        <authorList>
            <person name="de Groot N.N."/>
        </authorList>
    </citation>
    <scope>NUCLEOTIDE SEQUENCE [LARGE SCALE GENOMIC DNA]</scope>
    <source>
        <strain evidence="4 5">CGMCC 1.5070</strain>
    </source>
</reference>
<dbReference type="InterPro" id="IPR011324">
    <property type="entry name" value="Cytotoxic_necrot_fac-like_cat"/>
</dbReference>
<dbReference type="SUPFAM" id="SSF64438">
    <property type="entry name" value="CNF1/YfiH-like putative cysteine hydrolases"/>
    <property type="match status" value="1"/>
</dbReference>
<dbReference type="EMBL" id="FOCG01000001">
    <property type="protein sequence ID" value="SEM61394.1"/>
    <property type="molecule type" value="Genomic_DNA"/>
</dbReference>
<comment type="catalytic activity">
    <reaction evidence="3">
        <text>L-glutaminyl-[protein] + H2O = L-glutamyl-[protein] + NH4(+)</text>
        <dbReference type="Rhea" id="RHEA:16441"/>
        <dbReference type="Rhea" id="RHEA-COMP:10207"/>
        <dbReference type="Rhea" id="RHEA-COMP:10208"/>
        <dbReference type="ChEBI" id="CHEBI:15377"/>
        <dbReference type="ChEBI" id="CHEBI:28938"/>
        <dbReference type="ChEBI" id="CHEBI:29973"/>
        <dbReference type="ChEBI" id="CHEBI:30011"/>
        <dbReference type="EC" id="3.5.1.44"/>
    </reaction>
</comment>
<dbReference type="OrthoDB" id="9807202at2"/>
<comment type="function">
    <text evidence="3">Probably deamidates glutamine residues to glutamate on methyl-accepting chemotaxis receptors (MCPs), playing an important role in chemotaxis.</text>
</comment>
<dbReference type="InterPro" id="IPR005659">
    <property type="entry name" value="Chemorcpt_Glu_NH3ase_CheD"/>
</dbReference>
<dbReference type="Gene3D" id="3.30.1330.200">
    <property type="match status" value="1"/>
</dbReference>
<sequence length="161" mass="17103">MSKIVTVGISDINLVSAPDVLVTYALGSCVGICLLDPLSRLGGLAHIMLPSSKQLPNIPPSNKFADTAILNLVKQMESLGARKARLKAKIAGGACMFNCVNNTAISNIGKRNVAEVKNILATLGIPILAEDTGSDYGRTLYFYPENGTMKIKSALKGESFY</sequence>
<comment type="similarity">
    <text evidence="3">Belongs to the CheD family.</text>
</comment>